<feature type="transmembrane region" description="Helical" evidence="7">
    <location>
        <begin position="162"/>
        <end position="181"/>
    </location>
</feature>
<dbReference type="NCBIfam" id="TIGR02745">
    <property type="entry name" value="ccoG_rdxA_fixG"/>
    <property type="match status" value="1"/>
</dbReference>
<keyword evidence="10" id="KW-1185">Reference proteome</keyword>
<sequence length="473" mass="53699">MAKKNPHTNPENFRDALATVKEDGKRNWVYPKKVSGIFYRYRTYLSWLLLAILFTGPFIQVDGRPWLLFNIFERKFIIFGAVFWPQDTHLLIFLLLIFMVFIILFTVIFGRVWCGWACPQTLFMEMVFRKIEYAIEGDANRQRTLNEGPWSVEKIVKKGVKLLVFAIISLLIGHLVMAYLIGVDQVKEIVSQPPTQNMAGFVGLLAFSGIFMFVFTWFREQACLVVCPYGRLQGVLLDDNSINVMYDYVRGEPRGPLRKSQAEISPKGDCVDCSLCVQVCPTGIDIRNGIQMECVNCTACIDACDEVMLKVDRPKGLIRYASENSIQKGVQKLMTTRVKAYSLVLIVLILGFVSLIATREDLEATVTRFPGMTYQMRDNGTVSNLYQITLINKTFQEQSVDLQSLSEDVSVELVGTSNLVLQPQSKVEGRFFLVKNQTKVSVPQEKVNLSLIHEGEEIDQINTSFMAPVAKKQ</sequence>
<feature type="transmembrane region" description="Helical" evidence="7">
    <location>
        <begin position="338"/>
        <end position="357"/>
    </location>
</feature>
<keyword evidence="7" id="KW-0472">Membrane</keyword>
<keyword evidence="5" id="KW-0408">Iron</keyword>
<dbReference type="STRING" id="226506.SAMN04488519_107268"/>
<dbReference type="AlphaFoldDB" id="A0A1I5HUC5"/>
<dbReference type="Gene3D" id="3.30.70.20">
    <property type="match status" value="1"/>
</dbReference>
<dbReference type="GO" id="GO:0046872">
    <property type="term" value="F:metal ion binding"/>
    <property type="evidence" value="ECO:0007669"/>
    <property type="project" value="UniProtKB-KW"/>
</dbReference>
<evidence type="ECO:0000256" key="1">
    <source>
        <dbReference type="ARBA" id="ARBA00022448"/>
    </source>
</evidence>
<keyword evidence="1" id="KW-0813">Transport</keyword>
<evidence type="ECO:0000256" key="5">
    <source>
        <dbReference type="ARBA" id="ARBA00023004"/>
    </source>
</evidence>
<keyword evidence="7" id="KW-0812">Transmembrane</keyword>
<evidence type="ECO:0000256" key="7">
    <source>
        <dbReference type="SAM" id="Phobius"/>
    </source>
</evidence>
<protein>
    <submittedName>
        <fullName evidence="9">Cytochrome c oxidase accessory protein FixG</fullName>
    </submittedName>
</protein>
<dbReference type="InterPro" id="IPR017896">
    <property type="entry name" value="4Fe4S_Fe-S-bd"/>
</dbReference>
<dbReference type="PROSITE" id="PS51379">
    <property type="entry name" value="4FE4S_FER_2"/>
    <property type="match status" value="1"/>
</dbReference>
<dbReference type="InterPro" id="IPR017900">
    <property type="entry name" value="4Fe4S_Fe_S_CS"/>
</dbReference>
<dbReference type="GO" id="GO:0005886">
    <property type="term" value="C:plasma membrane"/>
    <property type="evidence" value="ECO:0007669"/>
    <property type="project" value="TreeGrafter"/>
</dbReference>
<dbReference type="InterPro" id="IPR014116">
    <property type="entry name" value="Cyt_c_oxidase_cbb3_FixG"/>
</dbReference>
<evidence type="ECO:0000313" key="9">
    <source>
        <dbReference type="EMBL" id="SFO51867.1"/>
    </source>
</evidence>
<dbReference type="SUPFAM" id="SSF54862">
    <property type="entry name" value="4Fe-4S ferredoxins"/>
    <property type="match status" value="1"/>
</dbReference>
<evidence type="ECO:0000256" key="2">
    <source>
        <dbReference type="ARBA" id="ARBA00022485"/>
    </source>
</evidence>
<reference evidence="10" key="1">
    <citation type="submission" date="2016-10" db="EMBL/GenBank/DDBJ databases">
        <authorList>
            <person name="Varghese N."/>
            <person name="Submissions S."/>
        </authorList>
    </citation>
    <scope>NUCLEOTIDE SEQUENCE [LARGE SCALE GENOMIC DNA]</scope>
    <source>
        <strain evidence="10">DSM 15282</strain>
    </source>
</reference>
<evidence type="ECO:0000313" key="10">
    <source>
        <dbReference type="Proteomes" id="UP000199564"/>
    </source>
</evidence>
<name>A0A1I5HUC5_9BACT</name>
<feature type="transmembrane region" description="Helical" evidence="7">
    <location>
        <begin position="90"/>
        <end position="114"/>
    </location>
</feature>
<dbReference type="RefSeq" id="WP_091654732.1">
    <property type="nucleotide sequence ID" value="NZ_FOVW01000007.1"/>
</dbReference>
<dbReference type="Gene3D" id="2.60.40.10">
    <property type="entry name" value="Immunoglobulins"/>
    <property type="match status" value="1"/>
</dbReference>
<organism evidence="9 10">
    <name type="scientific">Algoriphagus ornithinivorans</name>
    <dbReference type="NCBI Taxonomy" id="226506"/>
    <lineage>
        <taxon>Bacteria</taxon>
        <taxon>Pseudomonadati</taxon>
        <taxon>Bacteroidota</taxon>
        <taxon>Cytophagia</taxon>
        <taxon>Cytophagales</taxon>
        <taxon>Cyclobacteriaceae</taxon>
        <taxon>Algoriphagus</taxon>
    </lineage>
</organism>
<dbReference type="InterPro" id="IPR032879">
    <property type="entry name" value="FixG_C"/>
</dbReference>
<feature type="transmembrane region" description="Helical" evidence="7">
    <location>
        <begin position="41"/>
        <end position="59"/>
    </location>
</feature>
<dbReference type="PANTHER" id="PTHR30176">
    <property type="entry name" value="FERREDOXIN-TYPE PROTEIN NAPH"/>
    <property type="match status" value="1"/>
</dbReference>
<proteinExistence type="predicted"/>
<evidence type="ECO:0000256" key="4">
    <source>
        <dbReference type="ARBA" id="ARBA00022982"/>
    </source>
</evidence>
<evidence type="ECO:0000256" key="3">
    <source>
        <dbReference type="ARBA" id="ARBA00022723"/>
    </source>
</evidence>
<feature type="transmembrane region" description="Helical" evidence="7">
    <location>
        <begin position="201"/>
        <end position="218"/>
    </location>
</feature>
<keyword evidence="4" id="KW-0249">Electron transport</keyword>
<dbReference type="EMBL" id="FOVW01000007">
    <property type="protein sequence ID" value="SFO51867.1"/>
    <property type="molecule type" value="Genomic_DNA"/>
</dbReference>
<dbReference type="Proteomes" id="UP000199564">
    <property type="component" value="Unassembled WGS sequence"/>
</dbReference>
<accession>A0A1I5HUC5</accession>
<dbReference type="PANTHER" id="PTHR30176:SF3">
    <property type="entry name" value="FERREDOXIN-TYPE PROTEIN NAPH"/>
    <property type="match status" value="1"/>
</dbReference>
<evidence type="ECO:0000259" key="8">
    <source>
        <dbReference type="PROSITE" id="PS51379"/>
    </source>
</evidence>
<dbReference type="Pfam" id="PF11614">
    <property type="entry name" value="FixG_C"/>
    <property type="match status" value="1"/>
</dbReference>
<keyword evidence="6" id="KW-0411">Iron-sulfur</keyword>
<dbReference type="InterPro" id="IPR013783">
    <property type="entry name" value="Ig-like_fold"/>
</dbReference>
<dbReference type="PROSITE" id="PS00198">
    <property type="entry name" value="4FE4S_FER_1"/>
    <property type="match status" value="1"/>
</dbReference>
<feature type="domain" description="4Fe-4S ferredoxin-type" evidence="8">
    <location>
        <begin position="260"/>
        <end position="289"/>
    </location>
</feature>
<keyword evidence="3" id="KW-0479">Metal-binding</keyword>
<dbReference type="InterPro" id="IPR051684">
    <property type="entry name" value="Electron_Trans/Redox"/>
</dbReference>
<dbReference type="Pfam" id="PF12801">
    <property type="entry name" value="Fer4_5"/>
    <property type="match status" value="1"/>
</dbReference>
<dbReference type="Pfam" id="PF13746">
    <property type="entry name" value="Fer4_18"/>
    <property type="match status" value="1"/>
</dbReference>
<keyword evidence="7" id="KW-1133">Transmembrane helix</keyword>
<dbReference type="GO" id="GO:0051539">
    <property type="term" value="F:4 iron, 4 sulfur cluster binding"/>
    <property type="evidence" value="ECO:0007669"/>
    <property type="project" value="UniProtKB-KW"/>
</dbReference>
<evidence type="ECO:0000256" key="6">
    <source>
        <dbReference type="ARBA" id="ARBA00023014"/>
    </source>
</evidence>
<gene>
    <name evidence="9" type="ORF">SAMN04488519_107268</name>
</gene>
<keyword evidence="2" id="KW-0004">4Fe-4S</keyword>